<dbReference type="AlphaFoldDB" id="A0A0G1NCI6"/>
<evidence type="ECO:0000256" key="2">
    <source>
        <dbReference type="ARBA" id="ARBA00008445"/>
    </source>
</evidence>
<evidence type="ECO:0000313" key="10">
    <source>
        <dbReference type="EMBL" id="KKT90827.1"/>
    </source>
</evidence>
<accession>A0A0G1NCI6</accession>
<evidence type="ECO:0000256" key="3">
    <source>
        <dbReference type="ARBA" id="ARBA00022448"/>
    </source>
</evidence>
<dbReference type="GO" id="GO:0005886">
    <property type="term" value="C:plasma membrane"/>
    <property type="evidence" value="ECO:0007669"/>
    <property type="project" value="UniProtKB-SubCell"/>
</dbReference>
<evidence type="ECO:0000256" key="8">
    <source>
        <dbReference type="ARBA" id="ARBA00023136"/>
    </source>
</evidence>
<keyword evidence="3 9" id="KW-0813">Transport</keyword>
<protein>
    <recommendedName>
        <fullName evidence="9">Protein-export membrane protein SecG</fullName>
    </recommendedName>
</protein>
<dbReference type="Pfam" id="PF03840">
    <property type="entry name" value="SecG"/>
    <property type="match status" value="1"/>
</dbReference>
<comment type="function">
    <text evidence="9">Involved in protein export. Participates in an early event of protein translocation.</text>
</comment>
<evidence type="ECO:0000313" key="11">
    <source>
        <dbReference type="Proteomes" id="UP000033966"/>
    </source>
</evidence>
<comment type="subcellular location">
    <subcellularLocation>
        <location evidence="9">Cell membrane</location>
        <topology evidence="9">Multi-pass membrane protein</topology>
    </subcellularLocation>
    <subcellularLocation>
        <location evidence="1">Membrane</location>
        <topology evidence="1">Multi-pass membrane protein</topology>
    </subcellularLocation>
</comment>
<evidence type="ECO:0000256" key="5">
    <source>
        <dbReference type="ARBA" id="ARBA00022927"/>
    </source>
</evidence>
<evidence type="ECO:0000256" key="1">
    <source>
        <dbReference type="ARBA" id="ARBA00004141"/>
    </source>
</evidence>
<comment type="similarity">
    <text evidence="2 9">Belongs to the SecG family.</text>
</comment>
<keyword evidence="8 9" id="KW-0472">Membrane</keyword>
<reference evidence="10 11" key="1">
    <citation type="journal article" date="2015" name="Nature">
        <title>rRNA introns, odd ribosomes, and small enigmatic genomes across a large radiation of phyla.</title>
        <authorList>
            <person name="Brown C.T."/>
            <person name="Hug L.A."/>
            <person name="Thomas B.C."/>
            <person name="Sharon I."/>
            <person name="Castelle C.J."/>
            <person name="Singh A."/>
            <person name="Wilkins M.J."/>
            <person name="Williams K.H."/>
            <person name="Banfield J.F."/>
        </authorList>
    </citation>
    <scope>NUCLEOTIDE SEQUENCE [LARGE SCALE GENOMIC DNA]</scope>
</reference>
<keyword evidence="9" id="KW-1003">Cell membrane</keyword>
<dbReference type="GO" id="GO:0015450">
    <property type="term" value="F:protein-transporting ATPase activity"/>
    <property type="evidence" value="ECO:0007669"/>
    <property type="project" value="UniProtKB-UniRule"/>
</dbReference>
<dbReference type="GO" id="GO:0009306">
    <property type="term" value="P:protein secretion"/>
    <property type="evidence" value="ECO:0007669"/>
    <property type="project" value="UniProtKB-UniRule"/>
</dbReference>
<keyword evidence="6 9" id="KW-1133">Transmembrane helix</keyword>
<gene>
    <name evidence="10" type="ORF">UW92_C0025G0009</name>
</gene>
<comment type="caution">
    <text evidence="9">Lacks conserved residue(s) required for the propagation of feature annotation.</text>
</comment>
<keyword evidence="7 9" id="KW-0811">Translocation</keyword>
<organism evidence="10 11">
    <name type="scientific">Candidatus Jorgensenbacteria bacterium GW2011_GWA2_45_13</name>
    <dbReference type="NCBI Taxonomy" id="1618662"/>
    <lineage>
        <taxon>Bacteria</taxon>
        <taxon>Candidatus Joergenseniibacteriota</taxon>
    </lineage>
</organism>
<dbReference type="Proteomes" id="UP000033966">
    <property type="component" value="Unassembled WGS sequence"/>
</dbReference>
<feature type="transmembrane region" description="Helical" evidence="9">
    <location>
        <begin position="49"/>
        <end position="70"/>
    </location>
</feature>
<evidence type="ECO:0000256" key="9">
    <source>
        <dbReference type="RuleBase" id="RU365087"/>
    </source>
</evidence>
<proteinExistence type="inferred from homology"/>
<keyword evidence="5 9" id="KW-0653">Protein transport</keyword>
<keyword evidence="4 9" id="KW-0812">Transmembrane</keyword>
<name>A0A0G1NCI6_9BACT</name>
<evidence type="ECO:0000256" key="7">
    <source>
        <dbReference type="ARBA" id="ARBA00023010"/>
    </source>
</evidence>
<comment type="caution">
    <text evidence="10">The sequence shown here is derived from an EMBL/GenBank/DDBJ whole genome shotgun (WGS) entry which is preliminary data.</text>
</comment>
<dbReference type="EMBL" id="LCKF01000025">
    <property type="protein sequence ID" value="KKT90827.1"/>
    <property type="molecule type" value="Genomic_DNA"/>
</dbReference>
<evidence type="ECO:0000256" key="6">
    <source>
        <dbReference type="ARBA" id="ARBA00022989"/>
    </source>
</evidence>
<dbReference type="NCBIfam" id="TIGR00810">
    <property type="entry name" value="secG"/>
    <property type="match status" value="1"/>
</dbReference>
<dbReference type="InterPro" id="IPR004692">
    <property type="entry name" value="SecG"/>
</dbReference>
<evidence type="ECO:0000256" key="4">
    <source>
        <dbReference type="ARBA" id="ARBA00022692"/>
    </source>
</evidence>
<sequence>MIEIAEIIVSIILIVLILLQERSSGLSGVFGGGGGDSSYQTRRGLEKSIYYGTIVFGIIFAALAITNLLVA</sequence>